<evidence type="ECO:0000313" key="2">
    <source>
        <dbReference type="Proteomes" id="UP000740413"/>
    </source>
</evidence>
<comment type="caution">
    <text evidence="1">The sequence shown here is derived from an EMBL/GenBank/DDBJ whole genome shotgun (WGS) entry which is preliminary data.</text>
</comment>
<protein>
    <submittedName>
        <fullName evidence="1">Uncharacterized protein</fullName>
    </submittedName>
</protein>
<sequence length="149" mass="17071">MTTYKKPWFKRKRTWFSLFFLICMGLFLSTLPKELPRNVAYLAKAYSEPEIAEGALEIVKSNPKIIALLGELKPMGQFDMLEGSVGYSKEGDSVAITIHVRGDKKKKKVRANMDVLAQKINNKWEYINIQVRIKGPVELKQTIPILDKQ</sequence>
<evidence type="ECO:0000313" key="1">
    <source>
        <dbReference type="EMBL" id="MBT2162963.1"/>
    </source>
</evidence>
<proteinExistence type="predicted"/>
<organism evidence="1 2">
    <name type="scientific">Zobellia barbeyronii</name>
    <dbReference type="NCBI Taxonomy" id="2748009"/>
    <lineage>
        <taxon>Bacteria</taxon>
        <taxon>Pseudomonadati</taxon>
        <taxon>Bacteroidota</taxon>
        <taxon>Flavobacteriia</taxon>
        <taxon>Flavobacteriales</taxon>
        <taxon>Flavobacteriaceae</taxon>
        <taxon>Zobellia</taxon>
    </lineage>
</organism>
<reference evidence="1 2" key="1">
    <citation type="submission" date="2020-06" db="EMBL/GenBank/DDBJ databases">
        <authorList>
            <person name="Isaeva M.P."/>
            <person name="Chernysheva N.Y."/>
        </authorList>
    </citation>
    <scope>NUCLEOTIDE SEQUENCE [LARGE SCALE GENOMIC DNA]</scope>
    <source>
        <strain evidence="1 2">KMM 6746</strain>
    </source>
</reference>
<dbReference type="RefSeq" id="WP_214612947.1">
    <property type="nucleotide sequence ID" value="NZ_JACATN010000005.1"/>
</dbReference>
<dbReference type="Proteomes" id="UP000740413">
    <property type="component" value="Unassembled WGS sequence"/>
</dbReference>
<dbReference type="EMBL" id="JACATN010000005">
    <property type="protein sequence ID" value="MBT2162963.1"/>
    <property type="molecule type" value="Genomic_DNA"/>
</dbReference>
<name>A0ABS5WHS1_9FLAO</name>
<keyword evidence="2" id="KW-1185">Reference proteome</keyword>
<gene>
    <name evidence="1" type="ORF">HW347_16970</name>
</gene>
<accession>A0ABS5WHS1</accession>
<reference evidence="2" key="2">
    <citation type="submission" date="2023-07" db="EMBL/GenBank/DDBJ databases">
        <title>Zobellia barbeyronii sp. nov., a new marine flavobacterium, isolated from green and red algae.</title>
        <authorList>
            <person name="Nedashkovskaya O.I."/>
            <person name="Otstavnykh N."/>
            <person name="Zhukova N."/>
            <person name="Guzev K."/>
            <person name="Chausova V."/>
            <person name="Tekutyeva L."/>
            <person name="Mikhailov V."/>
            <person name="Isaeva M."/>
        </authorList>
    </citation>
    <scope>NUCLEOTIDE SEQUENCE [LARGE SCALE GENOMIC DNA]</scope>
    <source>
        <strain evidence="2">KMM 6746</strain>
    </source>
</reference>